<dbReference type="InterPro" id="IPR006015">
    <property type="entry name" value="Universal_stress_UspA"/>
</dbReference>
<sequence>MAHKIEKILFTTDLSKSSVKVFEQTVVLAASLGAAITILHVIDDGSGSSGSQSRMVHLVDRDVYEKIRRESQDMVKNLLIGKQRTIPVIQDALKRLCEKTTDKLGEDHEVTIDAIEVTYGNVADAIIELSEATQCDLVVMGYNKKGSLFKALLGSPEKSVMKQSKKPILLIPLET</sequence>
<dbReference type="PANTHER" id="PTHR46268:SF6">
    <property type="entry name" value="UNIVERSAL STRESS PROTEIN UP12"/>
    <property type="match status" value="1"/>
</dbReference>
<proteinExistence type="inferred from homology"/>
<evidence type="ECO:0000313" key="4">
    <source>
        <dbReference type="Proteomes" id="UP001165427"/>
    </source>
</evidence>
<evidence type="ECO:0000313" key="3">
    <source>
        <dbReference type="EMBL" id="MCJ8499215.1"/>
    </source>
</evidence>
<dbReference type="Proteomes" id="UP001165427">
    <property type="component" value="Unassembled WGS sequence"/>
</dbReference>
<organism evidence="3 4">
    <name type="scientific">Desulfatitalea alkaliphila</name>
    <dbReference type="NCBI Taxonomy" id="2929485"/>
    <lineage>
        <taxon>Bacteria</taxon>
        <taxon>Pseudomonadati</taxon>
        <taxon>Thermodesulfobacteriota</taxon>
        <taxon>Desulfobacteria</taxon>
        <taxon>Desulfobacterales</taxon>
        <taxon>Desulfosarcinaceae</taxon>
        <taxon>Desulfatitalea</taxon>
    </lineage>
</organism>
<dbReference type="InterPro" id="IPR006016">
    <property type="entry name" value="UspA"/>
</dbReference>
<dbReference type="EMBL" id="JALJRB010000001">
    <property type="protein sequence ID" value="MCJ8499215.1"/>
    <property type="molecule type" value="Genomic_DNA"/>
</dbReference>
<dbReference type="SUPFAM" id="SSF52402">
    <property type="entry name" value="Adenine nucleotide alpha hydrolases-like"/>
    <property type="match status" value="1"/>
</dbReference>
<dbReference type="InterPro" id="IPR014729">
    <property type="entry name" value="Rossmann-like_a/b/a_fold"/>
</dbReference>
<dbReference type="PANTHER" id="PTHR46268">
    <property type="entry name" value="STRESS RESPONSE PROTEIN NHAX"/>
    <property type="match status" value="1"/>
</dbReference>
<dbReference type="CDD" id="cd00293">
    <property type="entry name" value="USP-like"/>
    <property type="match status" value="1"/>
</dbReference>
<reference evidence="3" key="1">
    <citation type="submission" date="2022-04" db="EMBL/GenBank/DDBJ databases">
        <title>Desulfatitalea alkaliphila sp. nov., a novel anaerobic sulfate-reducing bacterium isolated from terrestrial mud volcano, Taman Peninsula, Russia.</title>
        <authorList>
            <person name="Khomyakova M.A."/>
            <person name="Merkel A.Y."/>
            <person name="Slobodkin A.I."/>
        </authorList>
    </citation>
    <scope>NUCLEOTIDE SEQUENCE</scope>
    <source>
        <strain evidence="3">M08but</strain>
    </source>
</reference>
<dbReference type="PRINTS" id="PR01438">
    <property type="entry name" value="UNVRSLSTRESS"/>
</dbReference>
<dbReference type="RefSeq" id="WP_246902366.1">
    <property type="nucleotide sequence ID" value="NZ_JALJRB010000001.1"/>
</dbReference>
<dbReference type="Gene3D" id="3.40.50.620">
    <property type="entry name" value="HUPs"/>
    <property type="match status" value="1"/>
</dbReference>
<evidence type="ECO:0000256" key="1">
    <source>
        <dbReference type="ARBA" id="ARBA00008791"/>
    </source>
</evidence>
<dbReference type="Pfam" id="PF00582">
    <property type="entry name" value="Usp"/>
    <property type="match status" value="1"/>
</dbReference>
<protein>
    <submittedName>
        <fullName evidence="3">Universal stress protein</fullName>
    </submittedName>
</protein>
<comment type="caution">
    <text evidence="3">The sequence shown here is derived from an EMBL/GenBank/DDBJ whole genome shotgun (WGS) entry which is preliminary data.</text>
</comment>
<keyword evidence="4" id="KW-1185">Reference proteome</keyword>
<comment type="similarity">
    <text evidence="1">Belongs to the universal stress protein A family.</text>
</comment>
<accession>A0AA41UH41</accession>
<evidence type="ECO:0000259" key="2">
    <source>
        <dbReference type="Pfam" id="PF00582"/>
    </source>
</evidence>
<dbReference type="AlphaFoldDB" id="A0AA41UH41"/>
<gene>
    <name evidence="3" type="ORF">MRX98_01400</name>
</gene>
<name>A0AA41UH41_9BACT</name>
<feature type="domain" description="UspA" evidence="2">
    <location>
        <begin position="5"/>
        <end position="172"/>
    </location>
</feature>